<dbReference type="CTD" id="221468"/>
<dbReference type="Ensembl" id="ENSEAST00005081043.1">
    <property type="protein sequence ID" value="ENSEASP00005037470.1"/>
    <property type="gene ID" value="ENSEASG00005021410.2"/>
</dbReference>
<dbReference type="RefSeq" id="XP_014686440.2">
    <property type="nucleotide sequence ID" value="XM_014830954.3"/>
</dbReference>
<dbReference type="Pfam" id="PF15049">
    <property type="entry name" value="DUF4534"/>
    <property type="match status" value="1"/>
</dbReference>
<dbReference type="Proteomes" id="UP000694387">
    <property type="component" value="Chromosome 8"/>
</dbReference>
<keyword evidence="3" id="KW-1185">Reference proteome</keyword>
<evidence type="ECO:0000313" key="3">
    <source>
        <dbReference type="Proteomes" id="UP000694387"/>
    </source>
</evidence>
<dbReference type="PANTHER" id="PTHR34928:SF2">
    <property type="entry name" value="TRANSMEMBRANE PROTEIN 217"/>
    <property type="match status" value="1"/>
</dbReference>
<dbReference type="Ensembl" id="ENSEAST00005051915.1">
    <property type="protein sequence ID" value="ENSEASP00005058205.1"/>
    <property type="gene ID" value="ENSEASG00005021410.2"/>
</dbReference>
<keyword evidence="1" id="KW-0472">Membrane</keyword>
<feature type="transmembrane region" description="Helical" evidence="1">
    <location>
        <begin position="94"/>
        <end position="114"/>
    </location>
</feature>
<dbReference type="OMA" id="IWILFYE"/>
<name>A0A8C4MTX5_EQUAS</name>
<gene>
    <name evidence="2" type="primary">TMEM217</name>
</gene>
<keyword evidence="1" id="KW-1133">Transmembrane helix</keyword>
<feature type="transmembrane region" description="Helical" evidence="1">
    <location>
        <begin position="12"/>
        <end position="32"/>
    </location>
</feature>
<proteinExistence type="predicted"/>
<reference evidence="2 3" key="1">
    <citation type="journal article" date="2020" name="Nat. Commun.">
        <title>Donkey genomes provide new insights into domestication and selection for coat color.</title>
        <authorList>
            <person name="Wang"/>
            <person name="C."/>
            <person name="Li"/>
            <person name="H."/>
            <person name="Guo"/>
            <person name="Y."/>
            <person name="Huang"/>
            <person name="J."/>
            <person name="Sun"/>
            <person name="Y."/>
            <person name="Min"/>
            <person name="J."/>
            <person name="Wang"/>
            <person name="J."/>
            <person name="Fang"/>
            <person name="X."/>
            <person name="Zhao"/>
            <person name="Z."/>
            <person name="Wang"/>
            <person name="S."/>
            <person name="Zhang"/>
            <person name="Y."/>
            <person name="Liu"/>
            <person name="Q."/>
            <person name="Jiang"/>
            <person name="Q."/>
            <person name="Wang"/>
            <person name="X."/>
            <person name="Guo"/>
            <person name="Y."/>
            <person name="Yang"/>
            <person name="C."/>
            <person name="Wang"/>
            <person name="Y."/>
            <person name="Tian"/>
            <person name="F."/>
            <person name="Zhuang"/>
            <person name="G."/>
            <person name="Fan"/>
            <person name="Y."/>
            <person name="Gao"/>
            <person name="Q."/>
            <person name="Li"/>
            <person name="Y."/>
            <person name="Ju"/>
            <person name="Z."/>
            <person name="Li"/>
            <person name="J."/>
            <person name="Li"/>
            <person name="R."/>
            <person name="Hou"/>
            <person name="M."/>
            <person name="Yang"/>
            <person name="G."/>
            <person name="Liu"/>
            <person name="G."/>
            <person name="Liu"/>
            <person name="W."/>
            <person name="Guo"/>
            <person name="J."/>
            <person name="Pan"/>
            <person name="S."/>
            <person name="Fan"/>
            <person name="G."/>
            <person name="Zhang"/>
            <person name="W."/>
            <person name="Zhang"/>
            <person name="R."/>
            <person name="Yu"/>
            <person name="J."/>
            <person name="Zhang"/>
            <person name="X."/>
            <person name="Yin"/>
            <person name="Q."/>
            <person name="Ji"/>
            <person name="C."/>
            <person name="Jin"/>
            <person name="Y."/>
            <person name="Yue"/>
            <person name="G."/>
            <person name="Liu"/>
            <person name="M."/>
            <person name="Xu"/>
            <person name="J."/>
            <person name="Liu"/>
            <person name="S."/>
            <person name="Jordana"/>
            <person name="J."/>
            <person name="Noce"/>
            <person name="A."/>
            <person name="Amills"/>
            <person name="M."/>
            <person name="Wu"/>
            <person name="D.D."/>
            <person name="Li"/>
            <person name="S."/>
            <person name="Zhou"/>
            <person name="X. and Zhong"/>
            <person name="J."/>
        </authorList>
    </citation>
    <scope>NUCLEOTIDE SEQUENCE [LARGE SCALE GENOMIC DNA]</scope>
</reference>
<feature type="transmembrane region" description="Helical" evidence="1">
    <location>
        <begin position="67"/>
        <end position="87"/>
    </location>
</feature>
<dbReference type="InterPro" id="IPR027862">
    <property type="entry name" value="DUF4534"/>
</dbReference>
<dbReference type="GeneID" id="123275561"/>
<evidence type="ECO:0000256" key="1">
    <source>
        <dbReference type="SAM" id="Phobius"/>
    </source>
</evidence>
<reference evidence="2" key="2">
    <citation type="submission" date="2025-05" db="UniProtKB">
        <authorList>
            <consortium name="Ensembl"/>
        </authorList>
    </citation>
    <scope>IDENTIFICATION</scope>
</reference>
<feature type="transmembrane region" description="Helical" evidence="1">
    <location>
        <begin position="126"/>
        <end position="150"/>
    </location>
</feature>
<protein>
    <submittedName>
        <fullName evidence="2">Transmembrane protein 217</fullName>
    </submittedName>
</protein>
<evidence type="ECO:0000313" key="2">
    <source>
        <dbReference type="Ensembl" id="ENSEASP00005031442.1"/>
    </source>
</evidence>
<dbReference type="PANTHER" id="PTHR34928">
    <property type="entry name" value="TRANSMEMBRANE PROTEIN 217"/>
    <property type="match status" value="1"/>
</dbReference>
<dbReference type="Ensembl" id="ENSEAST00005034177.2">
    <property type="protein sequence ID" value="ENSEASP00005031442.1"/>
    <property type="gene ID" value="ENSEASG00005021410.2"/>
</dbReference>
<keyword evidence="1" id="KW-0812">Transmembrane</keyword>
<accession>A0A8C4MTX5</accession>
<dbReference type="GeneTree" id="ENSGT00730000111479"/>
<dbReference type="AlphaFoldDB" id="A0A8C4MTX5"/>
<organism evidence="2 3">
    <name type="scientific">Equus asinus</name>
    <name type="common">Donkey</name>
    <name type="synonym">Equus africanus asinus</name>
    <dbReference type="NCBI Taxonomy" id="9793"/>
    <lineage>
        <taxon>Eukaryota</taxon>
        <taxon>Metazoa</taxon>
        <taxon>Chordata</taxon>
        <taxon>Craniata</taxon>
        <taxon>Vertebrata</taxon>
        <taxon>Euteleostomi</taxon>
        <taxon>Mammalia</taxon>
        <taxon>Eutheria</taxon>
        <taxon>Laurasiatheria</taxon>
        <taxon>Perissodactyla</taxon>
        <taxon>Equidae</taxon>
        <taxon>Equus</taxon>
    </lineage>
</organism>
<dbReference type="Ensembl" id="ENSEAST00005055429.1">
    <property type="protein sequence ID" value="ENSEASP00005059425.1"/>
    <property type="gene ID" value="ENSEASG00005021410.2"/>
</dbReference>
<sequence length="192" mass="22679">MRQQHWWGMTAKMGTVLSGVFTIVATDMYLIFEQKHLRSSNCTEINTRPKSNIMLINQFIICRSFNIVFFLSSITIMVSCLLLYSIYAQMYRGLVTYAIWILFYEIASIVIQFFTDNDSSIAEVRFIRWFGLVSRVFMHCFWLFFVITYAHIIYKSQSQGNIISYKRRISAGSGEFPQQRSKIINFTRHYNE</sequence>
<dbReference type="Ensembl" id="ENSEAST00005070780.1">
    <property type="protein sequence ID" value="ENSEASP00005051085.1"/>
    <property type="gene ID" value="ENSEASG00005021410.2"/>
</dbReference>